<evidence type="ECO:0000256" key="1">
    <source>
        <dbReference type="SAM" id="MobiDB-lite"/>
    </source>
</evidence>
<dbReference type="HOGENOM" id="CLU_040832_0_0_1"/>
<accession>A0A0A2JL79</accession>
<organism evidence="2 3">
    <name type="scientific">Penicillium expansum</name>
    <name type="common">Blue mold rot fungus</name>
    <dbReference type="NCBI Taxonomy" id="27334"/>
    <lineage>
        <taxon>Eukaryota</taxon>
        <taxon>Fungi</taxon>
        <taxon>Dikarya</taxon>
        <taxon>Ascomycota</taxon>
        <taxon>Pezizomycotina</taxon>
        <taxon>Eurotiomycetes</taxon>
        <taxon>Eurotiomycetidae</taxon>
        <taxon>Eurotiales</taxon>
        <taxon>Aspergillaceae</taxon>
        <taxon>Penicillium</taxon>
    </lineage>
</organism>
<dbReference type="VEuPathDB" id="FungiDB:PEXP_050320"/>
<sequence>MLASMKKVTTSFIPKWHLQILRIDLNHLDIACGMTSPSVTRYFMPRTDTPRIEKIRADPSWDWFLSQKGNFGKGTHSANSLLRRVFIYYQDWSIPEFWPNELDGAKSEEIKNNESPTVQGSDHPVNTKDDKVSDGEGKSDDKEVSESEKIDSEAKEGEILGSEKHGDSDEDCGKSEESDDENRKPRGEIHEKSKQSEKTDKEADNDREMVIANALDLDIRNYMTNDWLVYWAQRLYDLDLPDKIHGISFARSMELDHPHKCHAWALVDVISCGHDRPSTAELIALVSWGLRGMFGQMESLANGIEPEDVHILSEVFPCLTKDVVPVYYTVTLMVDSKFNLHRS</sequence>
<evidence type="ECO:0000313" key="2">
    <source>
        <dbReference type="EMBL" id="KGO56124.1"/>
    </source>
</evidence>
<dbReference type="AlphaFoldDB" id="A0A0A2JL79"/>
<feature type="compositionally biased region" description="Basic and acidic residues" evidence="1">
    <location>
        <begin position="125"/>
        <end position="205"/>
    </location>
</feature>
<dbReference type="Proteomes" id="UP000030143">
    <property type="component" value="Unassembled WGS sequence"/>
</dbReference>
<gene>
    <name evidence="2" type="ORF">PEX2_077310</name>
</gene>
<name>A0A0A2JL79_PENEN</name>
<keyword evidence="3" id="KW-1185">Reference proteome</keyword>
<dbReference type="GeneID" id="27680421"/>
<reference evidence="2 3" key="1">
    <citation type="journal article" date="2015" name="Mol. Plant Microbe Interact.">
        <title>Genome, transcriptome, and functional analyses of Penicillium expansum provide new insights into secondary metabolism and pathogenicity.</title>
        <authorList>
            <person name="Ballester A.R."/>
            <person name="Marcet-Houben M."/>
            <person name="Levin E."/>
            <person name="Sela N."/>
            <person name="Selma-Lazaro C."/>
            <person name="Carmona L."/>
            <person name="Wisniewski M."/>
            <person name="Droby S."/>
            <person name="Gonzalez-Candelas L."/>
            <person name="Gabaldon T."/>
        </authorList>
    </citation>
    <scope>NUCLEOTIDE SEQUENCE [LARGE SCALE GENOMIC DNA]</scope>
    <source>
        <strain evidence="2 3">MD-8</strain>
    </source>
</reference>
<evidence type="ECO:0000313" key="3">
    <source>
        <dbReference type="Proteomes" id="UP000030143"/>
    </source>
</evidence>
<protein>
    <submittedName>
        <fullName evidence="2">Uncharacterized protein</fullName>
    </submittedName>
</protein>
<feature type="region of interest" description="Disordered" evidence="1">
    <location>
        <begin position="112"/>
        <end position="205"/>
    </location>
</feature>
<proteinExistence type="predicted"/>
<dbReference type="RefSeq" id="XP_016597919.1">
    <property type="nucleotide sequence ID" value="XM_016745001.1"/>
</dbReference>
<comment type="caution">
    <text evidence="2">The sequence shown here is derived from an EMBL/GenBank/DDBJ whole genome shotgun (WGS) entry which is preliminary data.</text>
</comment>
<dbReference type="EMBL" id="JQFZ01000170">
    <property type="protein sequence ID" value="KGO56124.1"/>
    <property type="molecule type" value="Genomic_DNA"/>
</dbReference>